<evidence type="ECO:0000256" key="3">
    <source>
        <dbReference type="ARBA" id="ARBA00007118"/>
    </source>
</evidence>
<dbReference type="GO" id="GO:0016491">
    <property type="term" value="F:oxidoreductase activity"/>
    <property type="evidence" value="ECO:0007669"/>
    <property type="project" value="UniProtKB-KW"/>
</dbReference>
<keyword evidence="4" id="KW-0963">Cytoplasm</keyword>
<dbReference type="CDD" id="cd02140">
    <property type="entry name" value="Frm2-like"/>
    <property type="match status" value="1"/>
</dbReference>
<dbReference type="FunFam" id="3.40.109.10:FF:000001">
    <property type="entry name" value="Nitroreductase family"/>
    <property type="match status" value="1"/>
</dbReference>
<keyword evidence="6" id="KW-0539">Nucleus</keyword>
<evidence type="ECO:0000256" key="1">
    <source>
        <dbReference type="ARBA" id="ARBA00004123"/>
    </source>
</evidence>
<name>C5FV22_ARTOC</name>
<dbReference type="HOGENOM" id="CLU_073125_0_1_1"/>
<keyword evidence="5" id="KW-0560">Oxidoreductase</keyword>
<sequence length="213" mass="24354">MDSSTEAFIELAKARRSVYALTNASTVPDSRLEKLVHDAILHVPSSFNTQTTRLVLLLRDENQRFWDVVEDVYESMVANSTFPEDKWKAGTKPKLDKMRAGYGTILFYEDPTVIPGMCEKFPQYKEQFPIWAHHSNAMHQYFLWTTLESLGLGASLQHYNPIIDAKVTEVFSLPPEWILVAQMPFGVPTASPTEKTFDPIEPRVRVFGKEKEN</sequence>
<evidence type="ECO:0000313" key="9">
    <source>
        <dbReference type="Proteomes" id="UP000002035"/>
    </source>
</evidence>
<gene>
    <name evidence="8" type="ORF">MCYG_06575</name>
</gene>
<dbReference type="Gene3D" id="3.40.109.10">
    <property type="entry name" value="NADH Oxidase"/>
    <property type="match status" value="1"/>
</dbReference>
<dbReference type="STRING" id="554155.C5FV22"/>
<accession>C5FV22</accession>
<evidence type="ECO:0000256" key="6">
    <source>
        <dbReference type="ARBA" id="ARBA00023242"/>
    </source>
</evidence>
<dbReference type="SUPFAM" id="SSF55469">
    <property type="entry name" value="FMN-dependent nitroreductase-like"/>
    <property type="match status" value="1"/>
</dbReference>
<evidence type="ECO:0000256" key="2">
    <source>
        <dbReference type="ARBA" id="ARBA00004496"/>
    </source>
</evidence>
<feature type="domain" description="Nitroreductase" evidence="7">
    <location>
        <begin position="13"/>
        <end position="186"/>
    </location>
</feature>
<evidence type="ECO:0000256" key="5">
    <source>
        <dbReference type="ARBA" id="ARBA00023002"/>
    </source>
</evidence>
<dbReference type="InterPro" id="IPR029479">
    <property type="entry name" value="Nitroreductase"/>
</dbReference>
<dbReference type="EMBL" id="DS995706">
    <property type="protein sequence ID" value="EEQ33756.1"/>
    <property type="molecule type" value="Genomic_DNA"/>
</dbReference>
<protein>
    <submittedName>
        <fullName evidence="8">Nitroreductase family protein</fullName>
    </submittedName>
</protein>
<evidence type="ECO:0000259" key="7">
    <source>
        <dbReference type="Pfam" id="PF00881"/>
    </source>
</evidence>
<dbReference type="GO" id="GO:0005634">
    <property type="term" value="C:nucleus"/>
    <property type="evidence" value="ECO:0007669"/>
    <property type="project" value="UniProtKB-SubCell"/>
</dbReference>
<dbReference type="RefSeq" id="XP_002844611.1">
    <property type="nucleotide sequence ID" value="XM_002844565.1"/>
</dbReference>
<dbReference type="VEuPathDB" id="FungiDB:MCYG_06575"/>
<reference evidence="9" key="1">
    <citation type="journal article" date="2012" name="MBio">
        <title>Comparative genome analysis of Trichophyton rubrum and related dermatophytes reveals candidate genes involved in infection.</title>
        <authorList>
            <person name="Martinez D.A."/>
            <person name="Oliver B.G."/>
            <person name="Graeser Y."/>
            <person name="Goldberg J.M."/>
            <person name="Li W."/>
            <person name="Martinez-Rossi N.M."/>
            <person name="Monod M."/>
            <person name="Shelest E."/>
            <person name="Barton R.C."/>
            <person name="Birch E."/>
            <person name="Brakhage A.A."/>
            <person name="Chen Z."/>
            <person name="Gurr S.J."/>
            <person name="Heiman D."/>
            <person name="Heitman J."/>
            <person name="Kosti I."/>
            <person name="Rossi A."/>
            <person name="Saif S."/>
            <person name="Samalova M."/>
            <person name="Saunders C.W."/>
            <person name="Shea T."/>
            <person name="Summerbell R.C."/>
            <person name="Xu J."/>
            <person name="Young S."/>
            <person name="Zeng Q."/>
            <person name="Birren B.W."/>
            <person name="Cuomo C.A."/>
            <person name="White T.C."/>
        </authorList>
    </citation>
    <scope>NUCLEOTIDE SEQUENCE [LARGE SCALE GENOMIC DNA]</scope>
    <source>
        <strain evidence="9">ATCC MYA-4605 / CBS 113480</strain>
    </source>
</reference>
<dbReference type="GeneID" id="9222386"/>
<dbReference type="eggNOG" id="ENOG502RYI9">
    <property type="taxonomic scope" value="Eukaryota"/>
</dbReference>
<dbReference type="GO" id="GO:0005737">
    <property type="term" value="C:cytoplasm"/>
    <property type="evidence" value="ECO:0007669"/>
    <property type="project" value="UniProtKB-SubCell"/>
</dbReference>
<dbReference type="OrthoDB" id="2138173at2759"/>
<dbReference type="PANTHER" id="PTHR43035:SF3">
    <property type="entry name" value="NITROREDUCTASE DOMAIN-CONTAINING PROTEIN"/>
    <property type="match status" value="1"/>
</dbReference>
<dbReference type="Proteomes" id="UP000002035">
    <property type="component" value="Unassembled WGS sequence"/>
</dbReference>
<comment type="similarity">
    <text evidence="3">Belongs to the nitroreductase family.</text>
</comment>
<evidence type="ECO:0000256" key="4">
    <source>
        <dbReference type="ARBA" id="ARBA00022490"/>
    </source>
</evidence>
<dbReference type="Pfam" id="PF00881">
    <property type="entry name" value="Nitroreductase"/>
    <property type="match status" value="1"/>
</dbReference>
<dbReference type="InterPro" id="IPR000415">
    <property type="entry name" value="Nitroreductase-like"/>
</dbReference>
<comment type="subcellular location">
    <subcellularLocation>
        <location evidence="2">Cytoplasm</location>
    </subcellularLocation>
    <subcellularLocation>
        <location evidence="1">Nucleus</location>
    </subcellularLocation>
</comment>
<proteinExistence type="inferred from homology"/>
<organism evidence="8 9">
    <name type="scientific">Arthroderma otae (strain ATCC MYA-4605 / CBS 113480)</name>
    <name type="common">Microsporum canis</name>
    <dbReference type="NCBI Taxonomy" id="554155"/>
    <lineage>
        <taxon>Eukaryota</taxon>
        <taxon>Fungi</taxon>
        <taxon>Dikarya</taxon>
        <taxon>Ascomycota</taxon>
        <taxon>Pezizomycotina</taxon>
        <taxon>Eurotiomycetes</taxon>
        <taxon>Eurotiomycetidae</taxon>
        <taxon>Onygenales</taxon>
        <taxon>Arthrodermataceae</taxon>
        <taxon>Microsporum</taxon>
    </lineage>
</organism>
<dbReference type="AlphaFoldDB" id="C5FV22"/>
<dbReference type="OMA" id="EHANAMH"/>
<dbReference type="PANTHER" id="PTHR43035">
    <property type="entry name" value="FATTY ACID REPRESSION MUTANT PROTEIN 2-RELATED"/>
    <property type="match status" value="1"/>
</dbReference>
<dbReference type="InterPro" id="IPR033877">
    <property type="entry name" value="Frm2/Hbn1"/>
</dbReference>
<keyword evidence="9" id="KW-1185">Reference proteome</keyword>
<dbReference type="GO" id="GO:0034599">
    <property type="term" value="P:cellular response to oxidative stress"/>
    <property type="evidence" value="ECO:0007669"/>
    <property type="project" value="InterPro"/>
</dbReference>
<evidence type="ECO:0000313" key="8">
    <source>
        <dbReference type="EMBL" id="EEQ33756.1"/>
    </source>
</evidence>